<accession>A0A183IWF9</accession>
<dbReference type="Gene3D" id="3.30.310.10">
    <property type="entry name" value="TATA-Binding Protein"/>
    <property type="match status" value="1"/>
</dbReference>
<keyword evidence="3" id="KW-0813">Transport</keyword>
<dbReference type="GO" id="GO:0012505">
    <property type="term" value="C:endomembrane system"/>
    <property type="evidence" value="ECO:0007669"/>
    <property type="project" value="UniProtKB-SubCell"/>
</dbReference>
<evidence type="ECO:0000313" key="8">
    <source>
        <dbReference type="Proteomes" id="UP000270296"/>
    </source>
</evidence>
<dbReference type="InterPro" id="IPR016024">
    <property type="entry name" value="ARM-type_fold"/>
</dbReference>
<evidence type="ECO:0000259" key="6">
    <source>
        <dbReference type="SMART" id="SM01020"/>
    </source>
</evidence>
<dbReference type="InterPro" id="IPR012295">
    <property type="entry name" value="TBP_dom_sf"/>
</dbReference>
<dbReference type="SUPFAM" id="SSF48371">
    <property type="entry name" value="ARM repeat"/>
    <property type="match status" value="1"/>
</dbReference>
<dbReference type="InterPro" id="IPR011989">
    <property type="entry name" value="ARM-like"/>
</dbReference>
<dbReference type="Pfam" id="PF09066">
    <property type="entry name" value="B2-adapt-app_C"/>
    <property type="match status" value="1"/>
</dbReference>
<reference evidence="9" key="1">
    <citation type="submission" date="2016-06" db="UniProtKB">
        <authorList>
            <consortium name="WormBaseParasite"/>
        </authorList>
    </citation>
    <scope>IDENTIFICATION</scope>
</reference>
<keyword evidence="8" id="KW-1185">Reference proteome</keyword>
<evidence type="ECO:0000256" key="4">
    <source>
        <dbReference type="ARBA" id="ARBA00022927"/>
    </source>
</evidence>
<feature type="domain" description="Beta-adaptin appendage C-terminal subdomain" evidence="6">
    <location>
        <begin position="296"/>
        <end position="404"/>
    </location>
</feature>
<dbReference type="GO" id="GO:0030131">
    <property type="term" value="C:clathrin adaptor complex"/>
    <property type="evidence" value="ECO:0007669"/>
    <property type="project" value="InterPro"/>
</dbReference>
<dbReference type="WBParaSite" id="SBAD_0000825101-mRNA-1">
    <property type="protein sequence ID" value="SBAD_0000825101-mRNA-1"/>
    <property type="gene ID" value="SBAD_0000825101"/>
</dbReference>
<evidence type="ECO:0000313" key="7">
    <source>
        <dbReference type="EMBL" id="VDP14845.1"/>
    </source>
</evidence>
<sequence length="405" mass="44562">MIWIIGEYAERIDNADELLESFLESFNDENTQVQLQLLTAIVKLFLKRPADTQELVQRVLSLTTQDSDNPDLRDRGYIYWRLLSADPAAAKEVVLAEKPLISEETDLLEPTLLNELMCHIGSLASVYHKPPSAFMENVHVTRKTLQTKTIIGGEENDAASTAPQKMTEQPTVIPAQDSLIADLLNLDLSPAPAQSYTPAPVSSGLDDLLGLGSEGLLGSSANNMASTPSPVPGLMMDVPTASTQSVLTDIFGAAPIDQGLVLPKQTDMFWGFEAVEPGADYFRLTVLRFGFLQPKDGQMDKRLFLQAWKDIPAQNEVQYSLNNTKGLSADAICAKLQLNNVFTVARRNVDNQELLYHSLKLTNGISVLSELKMQPNNEAMTLSLKSRNLTVTESIQLGYALIIQQ</sequence>
<dbReference type="InterPro" id="IPR015151">
    <property type="entry name" value="B-adaptin_app_sub_C"/>
</dbReference>
<organism evidence="9">
    <name type="scientific">Soboliphyme baturini</name>
    <dbReference type="NCBI Taxonomy" id="241478"/>
    <lineage>
        <taxon>Eukaryota</taxon>
        <taxon>Metazoa</taxon>
        <taxon>Ecdysozoa</taxon>
        <taxon>Nematoda</taxon>
        <taxon>Enoplea</taxon>
        <taxon>Dorylaimia</taxon>
        <taxon>Dioctophymatida</taxon>
        <taxon>Dioctophymatoidea</taxon>
        <taxon>Soboliphymatidae</taxon>
        <taxon>Soboliphyme</taxon>
    </lineage>
</organism>
<dbReference type="OrthoDB" id="10254310at2759"/>
<name>A0A183IWF9_9BILA</name>
<keyword evidence="5" id="KW-0472">Membrane</keyword>
<evidence type="ECO:0000256" key="2">
    <source>
        <dbReference type="ARBA" id="ARBA00006613"/>
    </source>
</evidence>
<dbReference type="Proteomes" id="UP000270296">
    <property type="component" value="Unassembled WGS sequence"/>
</dbReference>
<dbReference type="Gene3D" id="1.25.10.10">
    <property type="entry name" value="Leucine-rich Repeat Variant"/>
    <property type="match status" value="1"/>
</dbReference>
<comment type="subcellular location">
    <subcellularLocation>
        <location evidence="1">Endomembrane system</location>
    </subcellularLocation>
</comment>
<protein>
    <submittedName>
        <fullName evidence="9">B2-adapt-app_C domain-containing protein</fullName>
    </submittedName>
</protein>
<dbReference type="AlphaFoldDB" id="A0A183IWF9"/>
<evidence type="ECO:0000256" key="5">
    <source>
        <dbReference type="ARBA" id="ARBA00023136"/>
    </source>
</evidence>
<comment type="similarity">
    <text evidence="2">Belongs to the adaptor complexes large subunit family.</text>
</comment>
<dbReference type="InterPro" id="IPR009028">
    <property type="entry name" value="Coatomer/calthrin_app_sub_C"/>
</dbReference>
<dbReference type="GO" id="GO:0016192">
    <property type="term" value="P:vesicle-mediated transport"/>
    <property type="evidence" value="ECO:0007669"/>
    <property type="project" value="InterPro"/>
</dbReference>
<dbReference type="InterPro" id="IPR026739">
    <property type="entry name" value="AP_beta"/>
</dbReference>
<dbReference type="SUPFAM" id="SSF55711">
    <property type="entry name" value="Subdomain of clathrin and coatomer appendage domain"/>
    <property type="match status" value="1"/>
</dbReference>
<dbReference type="InterPro" id="IPR002553">
    <property type="entry name" value="Clathrin/coatomer_adapt-like_N"/>
</dbReference>
<evidence type="ECO:0000256" key="1">
    <source>
        <dbReference type="ARBA" id="ARBA00004308"/>
    </source>
</evidence>
<evidence type="ECO:0000313" key="9">
    <source>
        <dbReference type="WBParaSite" id="SBAD_0000825101-mRNA-1"/>
    </source>
</evidence>
<proteinExistence type="inferred from homology"/>
<gene>
    <name evidence="7" type="ORF">SBAD_LOCUS7956</name>
</gene>
<dbReference type="EMBL" id="UZAM01011107">
    <property type="protein sequence ID" value="VDP14845.1"/>
    <property type="molecule type" value="Genomic_DNA"/>
</dbReference>
<dbReference type="GO" id="GO:0006886">
    <property type="term" value="P:intracellular protein transport"/>
    <property type="evidence" value="ECO:0007669"/>
    <property type="project" value="InterPro"/>
</dbReference>
<evidence type="ECO:0000256" key="3">
    <source>
        <dbReference type="ARBA" id="ARBA00022448"/>
    </source>
</evidence>
<dbReference type="SMART" id="SM01020">
    <property type="entry name" value="B2-adapt-app_C"/>
    <property type="match status" value="1"/>
</dbReference>
<dbReference type="Pfam" id="PF01602">
    <property type="entry name" value="Adaptin_N"/>
    <property type="match status" value="1"/>
</dbReference>
<dbReference type="PANTHER" id="PTHR11134">
    <property type="entry name" value="ADAPTOR COMPLEX SUBUNIT BETA FAMILY MEMBER"/>
    <property type="match status" value="1"/>
</dbReference>
<keyword evidence="4" id="KW-0653">Protein transport</keyword>
<reference evidence="7 8" key="2">
    <citation type="submission" date="2018-11" db="EMBL/GenBank/DDBJ databases">
        <authorList>
            <consortium name="Pathogen Informatics"/>
        </authorList>
    </citation>
    <scope>NUCLEOTIDE SEQUENCE [LARGE SCALE GENOMIC DNA]</scope>
</reference>